<dbReference type="AlphaFoldDB" id="A0A645EYM2"/>
<proteinExistence type="predicted"/>
<dbReference type="GO" id="GO:0003918">
    <property type="term" value="F:DNA topoisomerase type II (double strand cut, ATP-hydrolyzing) activity"/>
    <property type="evidence" value="ECO:0007669"/>
    <property type="project" value="UniProtKB-EC"/>
</dbReference>
<name>A0A645EYM2_9ZZZZ</name>
<protein>
    <submittedName>
        <fullName evidence="1">DNA topoisomerase 3</fullName>
        <ecNumber evidence="1">5.6.2.2</ecNumber>
    </submittedName>
</protein>
<gene>
    <name evidence="1" type="primary">topB_38</name>
    <name evidence="1" type="ORF">SDC9_153782</name>
</gene>
<sequence>MLVCQDRECGYRKGVAKITNARCPNCHKKLELRGEGEGQIFICGCGHREKLSVFNERRKQETTGKASKTDVAQYMRAQKKPDAPFNPALAEALAKLKLK</sequence>
<dbReference type="EC" id="5.6.2.2" evidence="1"/>
<evidence type="ECO:0000313" key="1">
    <source>
        <dbReference type="EMBL" id="MPN06526.1"/>
    </source>
</evidence>
<comment type="caution">
    <text evidence="1">The sequence shown here is derived from an EMBL/GenBank/DDBJ whole genome shotgun (WGS) entry which is preliminary data.</text>
</comment>
<accession>A0A645EYM2</accession>
<keyword evidence="1" id="KW-0413">Isomerase</keyword>
<organism evidence="1">
    <name type="scientific">bioreactor metagenome</name>
    <dbReference type="NCBI Taxonomy" id="1076179"/>
    <lineage>
        <taxon>unclassified sequences</taxon>
        <taxon>metagenomes</taxon>
        <taxon>ecological metagenomes</taxon>
    </lineage>
</organism>
<dbReference type="EMBL" id="VSSQ01052440">
    <property type="protein sequence ID" value="MPN06526.1"/>
    <property type="molecule type" value="Genomic_DNA"/>
</dbReference>
<reference evidence="1" key="1">
    <citation type="submission" date="2019-08" db="EMBL/GenBank/DDBJ databases">
        <authorList>
            <person name="Kucharzyk K."/>
            <person name="Murdoch R.W."/>
            <person name="Higgins S."/>
            <person name="Loffler F."/>
        </authorList>
    </citation>
    <scope>NUCLEOTIDE SEQUENCE</scope>
</reference>